<dbReference type="RefSeq" id="XP_056074891.1">
    <property type="nucleotide sequence ID" value="XM_056211418.1"/>
</dbReference>
<organism evidence="3 4">
    <name type="scientific">Didymosphaeria variabile</name>
    <dbReference type="NCBI Taxonomy" id="1932322"/>
    <lineage>
        <taxon>Eukaryota</taxon>
        <taxon>Fungi</taxon>
        <taxon>Dikarya</taxon>
        <taxon>Ascomycota</taxon>
        <taxon>Pezizomycotina</taxon>
        <taxon>Dothideomycetes</taxon>
        <taxon>Pleosporomycetidae</taxon>
        <taxon>Pleosporales</taxon>
        <taxon>Massarineae</taxon>
        <taxon>Didymosphaeriaceae</taxon>
        <taxon>Didymosphaeria</taxon>
    </lineage>
</organism>
<evidence type="ECO:0000313" key="3">
    <source>
        <dbReference type="EMBL" id="KAJ4358032.1"/>
    </source>
</evidence>
<comment type="similarity">
    <text evidence="2">Belongs to the ustYa family.</text>
</comment>
<dbReference type="AlphaFoldDB" id="A0A9W8XRY9"/>
<dbReference type="Proteomes" id="UP001140513">
    <property type="component" value="Unassembled WGS sequence"/>
</dbReference>
<dbReference type="PANTHER" id="PTHR33365:SF4">
    <property type="entry name" value="CYCLOCHLOROTINE BIOSYNTHESIS PROTEIN O"/>
    <property type="match status" value="1"/>
</dbReference>
<evidence type="ECO:0000256" key="2">
    <source>
        <dbReference type="ARBA" id="ARBA00035112"/>
    </source>
</evidence>
<protein>
    <submittedName>
        <fullName evidence="3">Uncharacterized protein</fullName>
    </submittedName>
</protein>
<proteinExistence type="inferred from homology"/>
<dbReference type="PANTHER" id="PTHR33365">
    <property type="entry name" value="YALI0B05434P"/>
    <property type="match status" value="1"/>
</dbReference>
<evidence type="ECO:0000256" key="1">
    <source>
        <dbReference type="ARBA" id="ARBA00004685"/>
    </source>
</evidence>
<dbReference type="EMBL" id="JAPEUX010000002">
    <property type="protein sequence ID" value="KAJ4358032.1"/>
    <property type="molecule type" value="Genomic_DNA"/>
</dbReference>
<dbReference type="GeneID" id="80906141"/>
<comment type="pathway">
    <text evidence="1">Mycotoxin biosynthesis.</text>
</comment>
<name>A0A9W8XRY9_9PLEO</name>
<reference evidence="3" key="1">
    <citation type="submission" date="2022-10" db="EMBL/GenBank/DDBJ databases">
        <title>Tapping the CABI collections for fungal endophytes: first genome assemblies for Collariella, Neodidymelliopsis, Ascochyta clinopodiicola, Didymella pomorum, Didymosphaeria variabile, Neocosmospora piperis and Neocucurbitaria cava.</title>
        <authorList>
            <person name="Hill R."/>
        </authorList>
    </citation>
    <scope>NUCLEOTIDE SEQUENCE</scope>
    <source>
        <strain evidence="3">IMI 356815</strain>
    </source>
</reference>
<sequence>MDYYHDKIPDYKPDTGIWTKEHSDHCIERLRDDIMCHPNTAVYIPEWDKTHVLPDGFRMISEGQTTCVNWKALDQWARRRALKKGEYTLKPNPFEDRHGVRIHH</sequence>
<evidence type="ECO:0000313" key="4">
    <source>
        <dbReference type="Proteomes" id="UP001140513"/>
    </source>
</evidence>
<gene>
    <name evidence="3" type="ORF">N0V89_002611</name>
</gene>
<accession>A0A9W8XRY9</accession>
<dbReference type="OrthoDB" id="3687641at2759"/>
<keyword evidence="4" id="KW-1185">Reference proteome</keyword>
<comment type="caution">
    <text evidence="3">The sequence shown here is derived from an EMBL/GenBank/DDBJ whole genome shotgun (WGS) entry which is preliminary data.</text>
</comment>
<dbReference type="GO" id="GO:0043386">
    <property type="term" value="P:mycotoxin biosynthetic process"/>
    <property type="evidence" value="ECO:0007669"/>
    <property type="project" value="InterPro"/>
</dbReference>
<dbReference type="Pfam" id="PF11807">
    <property type="entry name" value="UstYa"/>
    <property type="match status" value="1"/>
</dbReference>
<dbReference type="InterPro" id="IPR021765">
    <property type="entry name" value="UstYa-like"/>
</dbReference>